<dbReference type="GO" id="GO:0016042">
    <property type="term" value="P:lipid catabolic process"/>
    <property type="evidence" value="ECO:0007669"/>
    <property type="project" value="UniProtKB-KW"/>
</dbReference>
<evidence type="ECO:0000313" key="4">
    <source>
        <dbReference type="EnsemblPlants" id="LPERR11G12070.1"/>
    </source>
</evidence>
<dbReference type="Proteomes" id="UP000032180">
    <property type="component" value="Chromosome 11"/>
</dbReference>
<organism evidence="4 5">
    <name type="scientific">Leersia perrieri</name>
    <dbReference type="NCBI Taxonomy" id="77586"/>
    <lineage>
        <taxon>Eukaryota</taxon>
        <taxon>Viridiplantae</taxon>
        <taxon>Streptophyta</taxon>
        <taxon>Embryophyta</taxon>
        <taxon>Tracheophyta</taxon>
        <taxon>Spermatophyta</taxon>
        <taxon>Magnoliopsida</taxon>
        <taxon>Liliopsida</taxon>
        <taxon>Poales</taxon>
        <taxon>Poaceae</taxon>
        <taxon>BOP clade</taxon>
        <taxon>Oryzoideae</taxon>
        <taxon>Oryzeae</taxon>
        <taxon>Oryzinae</taxon>
        <taxon>Leersia</taxon>
    </lineage>
</organism>
<dbReference type="eggNOG" id="KOG0513">
    <property type="taxonomic scope" value="Eukaryota"/>
</dbReference>
<keyword evidence="2" id="KW-0378">Hydrolase</keyword>
<dbReference type="Gramene" id="LPERR11G12070.1">
    <property type="protein sequence ID" value="LPERR11G12070.1"/>
    <property type="gene ID" value="LPERR11G12070"/>
</dbReference>
<dbReference type="AlphaFoldDB" id="A0A0D9XSK0"/>
<evidence type="ECO:0000256" key="2">
    <source>
        <dbReference type="ARBA" id="ARBA00022801"/>
    </source>
</evidence>
<dbReference type="STRING" id="77586.A0A0D9XSK0"/>
<dbReference type="EnsemblPlants" id="LPERR11G12070.1">
    <property type="protein sequence ID" value="LPERR11G12070.1"/>
    <property type="gene ID" value="LPERR11G12070"/>
</dbReference>
<keyword evidence="3" id="KW-0442">Lipid degradation</keyword>
<reference evidence="4" key="3">
    <citation type="submission" date="2015-04" db="UniProtKB">
        <authorList>
            <consortium name="EnsemblPlants"/>
        </authorList>
    </citation>
    <scope>IDENTIFICATION</scope>
</reference>
<proteinExistence type="inferred from homology"/>
<keyword evidence="5" id="KW-1185">Reference proteome</keyword>
<evidence type="ECO:0000313" key="5">
    <source>
        <dbReference type="Proteomes" id="UP000032180"/>
    </source>
</evidence>
<dbReference type="PANTHER" id="PTHR32241:SF9">
    <property type="entry name" value="OS03G0416400 PROTEIN"/>
    <property type="match status" value="1"/>
</dbReference>
<comment type="similarity">
    <text evidence="1">Belongs to the patatin family.</text>
</comment>
<dbReference type="PANTHER" id="PTHR32241">
    <property type="entry name" value="PATATIN-LIKE PROTEIN 6"/>
    <property type="match status" value="1"/>
</dbReference>
<reference evidence="4 5" key="1">
    <citation type="submission" date="2012-08" db="EMBL/GenBank/DDBJ databases">
        <title>Oryza genome evolution.</title>
        <authorList>
            <person name="Wing R.A."/>
        </authorList>
    </citation>
    <scope>NUCLEOTIDE SEQUENCE</scope>
</reference>
<sequence>MGNPAAAAITHVLHNKQEFPLATTLDDILLLSIASTTSTSTTAAWNTPMPAETRSPSPRELARVTAVGSNYVHIQAASTAAGEMMSQRSVEAALFSGRRMSERTNSEKVDDVAAELVKEYERRRRRCSTMMLPNVVIKQVTTRAVDVVGDHVVVREHGEVGVVNAGVDVIVRLPPIAEDLK</sequence>
<protein>
    <submittedName>
        <fullName evidence="4">Uncharacterized protein</fullName>
    </submittedName>
</protein>
<keyword evidence="3" id="KW-0443">Lipid metabolism</keyword>
<evidence type="ECO:0000256" key="1">
    <source>
        <dbReference type="ARBA" id="ARBA00010240"/>
    </source>
</evidence>
<dbReference type="GO" id="GO:0016787">
    <property type="term" value="F:hydrolase activity"/>
    <property type="evidence" value="ECO:0007669"/>
    <property type="project" value="UniProtKB-KW"/>
</dbReference>
<accession>A0A0D9XSK0</accession>
<name>A0A0D9XSK0_9ORYZ</name>
<reference evidence="5" key="2">
    <citation type="submission" date="2013-12" db="EMBL/GenBank/DDBJ databases">
        <authorList>
            <person name="Yu Y."/>
            <person name="Lee S."/>
            <person name="de Baynast K."/>
            <person name="Wissotski M."/>
            <person name="Liu L."/>
            <person name="Talag J."/>
            <person name="Goicoechea J."/>
            <person name="Angelova A."/>
            <person name="Jetty R."/>
            <person name="Kudrna D."/>
            <person name="Golser W."/>
            <person name="Rivera L."/>
            <person name="Zhang J."/>
            <person name="Wing R."/>
        </authorList>
    </citation>
    <scope>NUCLEOTIDE SEQUENCE</scope>
</reference>
<evidence type="ECO:0000256" key="3">
    <source>
        <dbReference type="ARBA" id="ARBA00022963"/>
    </source>
</evidence>
<dbReference type="HOGENOM" id="CLU_1491124_0_0_1"/>